<dbReference type="InterPro" id="IPR004474">
    <property type="entry name" value="LytR_CpsA_psr"/>
</dbReference>
<sequence>MVKKTKIVFLILVAVVSVAAGGAWRIKSLVAPDAGDIKQTIQFDEKTGNINILLVGLDDVESVNRSDTLAFVTLDIDNKTVKAMSIPRDTRTTIRGKGTQKINHAFAYGGVDLLKETVVNLIGMPIHYYMVINYNNFPKIVDMLGGVDIDVPKNLKYQDRAGGLYIDIKKGWRHLDGKTALEFVRFRHDALGDIGRIQRQQQFLKALLKKVYDPSNMNRMTELTRELLSVIQSDIPVSQGLQLASYLKDISPENVFFMTMPGKPAVIGGGSYWSPDLVATSTILTSSENHGLSSTASEDHADSGNSDNFEFFLNSITKPIAILNGAGVAGLGRQASSRMERLGIEVAYTGNAKHFDYHYSTITYNTVDGNREMALALAGMCRIPENLVKEDRSLSYALVLTLGKDYDKVINSLKN</sequence>
<gene>
    <name evidence="4" type="ORF">SAMN06275492_10147</name>
</gene>
<evidence type="ECO:0000313" key="5">
    <source>
        <dbReference type="Proteomes" id="UP000193355"/>
    </source>
</evidence>
<dbReference type="AlphaFoldDB" id="A0A1X7I2M6"/>
<organism evidence="4 5">
    <name type="scientific">Dethiosulfovibrio salsuginis</name>
    <dbReference type="NCBI Taxonomy" id="561720"/>
    <lineage>
        <taxon>Bacteria</taxon>
        <taxon>Thermotogati</taxon>
        <taxon>Synergistota</taxon>
        <taxon>Synergistia</taxon>
        <taxon>Synergistales</taxon>
        <taxon>Dethiosulfovibrionaceae</taxon>
        <taxon>Dethiosulfovibrio</taxon>
    </lineage>
</organism>
<evidence type="ECO:0000313" key="4">
    <source>
        <dbReference type="EMBL" id="SMG08674.1"/>
    </source>
</evidence>
<dbReference type="Pfam" id="PF03816">
    <property type="entry name" value="LytR_cpsA_psr"/>
    <property type="match status" value="1"/>
</dbReference>
<keyword evidence="5" id="KW-1185">Reference proteome</keyword>
<evidence type="ECO:0000256" key="1">
    <source>
        <dbReference type="ARBA" id="ARBA00006068"/>
    </source>
</evidence>
<dbReference type="Gene3D" id="3.40.630.190">
    <property type="entry name" value="LCP protein"/>
    <property type="match status" value="1"/>
</dbReference>
<dbReference type="PANTHER" id="PTHR33392">
    <property type="entry name" value="POLYISOPRENYL-TEICHOIC ACID--PEPTIDOGLYCAN TEICHOIC ACID TRANSFERASE TAGU"/>
    <property type="match status" value="1"/>
</dbReference>
<feature type="domain" description="LytR/CpsA/Psr regulator C-terminal" evidence="3">
    <location>
        <begin position="319"/>
        <end position="406"/>
    </location>
</feature>
<reference evidence="5" key="1">
    <citation type="submission" date="2017-04" db="EMBL/GenBank/DDBJ databases">
        <authorList>
            <person name="Varghese N."/>
            <person name="Submissions S."/>
        </authorList>
    </citation>
    <scope>NUCLEOTIDE SEQUENCE [LARGE SCALE GENOMIC DNA]</scope>
    <source>
        <strain evidence="5">USBA 82</strain>
    </source>
</reference>
<dbReference type="PANTHER" id="PTHR33392:SF6">
    <property type="entry name" value="POLYISOPRENYL-TEICHOIC ACID--PEPTIDOGLYCAN TEICHOIC ACID TRANSFERASE TAGU"/>
    <property type="match status" value="1"/>
</dbReference>
<accession>A0A1X7I2M6</accession>
<evidence type="ECO:0000259" key="2">
    <source>
        <dbReference type="Pfam" id="PF03816"/>
    </source>
</evidence>
<name>A0A1X7I2M6_9BACT</name>
<feature type="domain" description="Cell envelope-related transcriptional attenuator" evidence="2">
    <location>
        <begin position="65"/>
        <end position="211"/>
    </location>
</feature>
<dbReference type="Proteomes" id="UP000193355">
    <property type="component" value="Unassembled WGS sequence"/>
</dbReference>
<comment type="similarity">
    <text evidence="1">Belongs to the LytR/CpsA/Psr (LCP) family.</text>
</comment>
<dbReference type="STRING" id="561720.SAMN06275492_10147"/>
<evidence type="ECO:0000259" key="3">
    <source>
        <dbReference type="Pfam" id="PF13399"/>
    </source>
</evidence>
<dbReference type="InterPro" id="IPR050922">
    <property type="entry name" value="LytR/CpsA/Psr_CW_biosynth"/>
</dbReference>
<dbReference type="EMBL" id="FXBB01000001">
    <property type="protein sequence ID" value="SMG08674.1"/>
    <property type="molecule type" value="Genomic_DNA"/>
</dbReference>
<dbReference type="NCBIfam" id="TIGR00350">
    <property type="entry name" value="lytR_cpsA_psr"/>
    <property type="match status" value="1"/>
</dbReference>
<dbReference type="RefSeq" id="WP_085543349.1">
    <property type="nucleotide sequence ID" value="NZ_FXBB01000001.1"/>
</dbReference>
<protein>
    <submittedName>
        <fullName evidence="4">Transcriptional attenuator, LytR family</fullName>
    </submittedName>
</protein>
<proteinExistence type="inferred from homology"/>
<dbReference type="InterPro" id="IPR027381">
    <property type="entry name" value="LytR/CpsA/Psr_C"/>
</dbReference>
<dbReference type="OrthoDB" id="305468at2"/>
<dbReference type="Gene3D" id="3.30.70.2390">
    <property type="match status" value="1"/>
</dbReference>
<dbReference type="Pfam" id="PF13399">
    <property type="entry name" value="LytR_C"/>
    <property type="match status" value="1"/>
</dbReference>